<reference evidence="2" key="1">
    <citation type="submission" date="2020-01" db="EMBL/GenBank/DDBJ databases">
        <authorList>
            <consortium name="DOE Joint Genome Institute"/>
            <person name="Haridas S."/>
            <person name="Albert R."/>
            <person name="Binder M."/>
            <person name="Bloem J."/>
            <person name="Labutti K."/>
            <person name="Salamov A."/>
            <person name="Andreopoulos B."/>
            <person name="Baker S.E."/>
            <person name="Barry K."/>
            <person name="Bills G."/>
            <person name="Bluhm B.H."/>
            <person name="Cannon C."/>
            <person name="Castanera R."/>
            <person name="Culley D.E."/>
            <person name="Daum C."/>
            <person name="Ezra D."/>
            <person name="Gonzalez J.B."/>
            <person name="Henrissat B."/>
            <person name="Kuo A."/>
            <person name="Liang C."/>
            <person name="Lipzen A."/>
            <person name="Lutzoni F."/>
            <person name="Magnuson J."/>
            <person name="Mondo S."/>
            <person name="Nolan M."/>
            <person name="Ohm R."/>
            <person name="Pangilinan J."/>
            <person name="Park H.-J."/>
            <person name="Ramirez L."/>
            <person name="Alfaro M."/>
            <person name="Sun H."/>
            <person name="Tritt A."/>
            <person name="Yoshinaga Y."/>
            <person name="Zwiers L.-H."/>
            <person name="Turgeon B.G."/>
            <person name="Goodwin S.B."/>
            <person name="Spatafora J.W."/>
            <person name="Crous P.W."/>
            <person name="Grigoriev I.V."/>
        </authorList>
    </citation>
    <scope>NUCLEOTIDE SEQUENCE</scope>
    <source>
        <strain evidence="2">P77</strain>
    </source>
</reference>
<gene>
    <name evidence="2" type="ORF">BDW02DRAFT_595371</name>
</gene>
<feature type="chain" id="PRO_5025490106" evidence="1">
    <location>
        <begin position="20"/>
        <end position="134"/>
    </location>
</feature>
<proteinExistence type="predicted"/>
<dbReference type="EMBL" id="ML975259">
    <property type="protein sequence ID" value="KAF1837707.1"/>
    <property type="molecule type" value="Genomic_DNA"/>
</dbReference>
<dbReference type="OrthoDB" id="3497702at2759"/>
<sequence length="134" mass="14506">MKASVLLATASTLLSTAFAAPTGTNPLKYTLQLANDQTGKNHNVDIYVNYGGFSFGELWGDSFGTPVIATSLQAVTPGVGGGNVRCGVYGGRNFWELNAQRTYIDLDADPNKLVQTDVTNYYIYCWATFPIPRV</sequence>
<keyword evidence="1" id="KW-0732">Signal</keyword>
<protein>
    <submittedName>
        <fullName evidence="2">Uncharacterized protein</fullName>
    </submittedName>
</protein>
<feature type="signal peptide" evidence="1">
    <location>
        <begin position="1"/>
        <end position="19"/>
    </location>
</feature>
<keyword evidence="3" id="KW-1185">Reference proteome</keyword>
<name>A0A6A5KP17_9PLEO</name>
<evidence type="ECO:0000313" key="2">
    <source>
        <dbReference type="EMBL" id="KAF1837707.1"/>
    </source>
</evidence>
<dbReference type="Proteomes" id="UP000800040">
    <property type="component" value="Unassembled WGS sequence"/>
</dbReference>
<dbReference type="AlphaFoldDB" id="A0A6A5KP17"/>
<evidence type="ECO:0000256" key="1">
    <source>
        <dbReference type="SAM" id="SignalP"/>
    </source>
</evidence>
<organism evidence="2 3">
    <name type="scientific">Decorospora gaudefroyi</name>
    <dbReference type="NCBI Taxonomy" id="184978"/>
    <lineage>
        <taxon>Eukaryota</taxon>
        <taxon>Fungi</taxon>
        <taxon>Dikarya</taxon>
        <taxon>Ascomycota</taxon>
        <taxon>Pezizomycotina</taxon>
        <taxon>Dothideomycetes</taxon>
        <taxon>Pleosporomycetidae</taxon>
        <taxon>Pleosporales</taxon>
        <taxon>Pleosporineae</taxon>
        <taxon>Pleosporaceae</taxon>
        <taxon>Decorospora</taxon>
    </lineage>
</organism>
<evidence type="ECO:0000313" key="3">
    <source>
        <dbReference type="Proteomes" id="UP000800040"/>
    </source>
</evidence>
<accession>A0A6A5KP17</accession>